<dbReference type="InterPro" id="IPR009309">
    <property type="entry name" value="IreB"/>
</dbReference>
<dbReference type="Pfam" id="PF06135">
    <property type="entry name" value="IreB"/>
    <property type="match status" value="1"/>
</dbReference>
<dbReference type="RefSeq" id="WP_240985068.1">
    <property type="nucleotide sequence ID" value="NZ_CDGJ01000037.1"/>
</dbReference>
<evidence type="ECO:0000256" key="2">
    <source>
        <dbReference type="HAMAP-Rule" id="MF_01507"/>
    </source>
</evidence>
<keyword evidence="5" id="KW-1185">Reference proteome</keyword>
<proteinExistence type="inferred from homology"/>
<accession>A0A8S0WG36</accession>
<dbReference type="PIRSF" id="PIRSF037258">
    <property type="entry name" value="DUF965_bac"/>
    <property type="match status" value="1"/>
</dbReference>
<dbReference type="Proteomes" id="UP000836597">
    <property type="component" value="Chromosome"/>
</dbReference>
<dbReference type="AlphaFoldDB" id="A0A8S0WG36"/>
<dbReference type="EMBL" id="CDGJ01000037">
    <property type="protein sequence ID" value="CEJ07039.1"/>
    <property type="molecule type" value="Genomic_DNA"/>
</dbReference>
<dbReference type="KEGG" id="aacx:DEACI_2219"/>
<evidence type="ECO:0000313" key="4">
    <source>
        <dbReference type="EMBL" id="CEJ07039.1"/>
    </source>
</evidence>
<dbReference type="Proteomes" id="UP001071230">
    <property type="component" value="Unassembled WGS sequence"/>
</dbReference>
<comment type="similarity">
    <text evidence="1 2">Belongs to the UPF0297 family.</text>
</comment>
<evidence type="ECO:0000313" key="3">
    <source>
        <dbReference type="EMBL" id="CAA7601552.1"/>
    </source>
</evidence>
<reference evidence="3" key="2">
    <citation type="submission" date="2020-01" db="EMBL/GenBank/DDBJ databases">
        <authorList>
            <person name="Hornung B."/>
        </authorList>
    </citation>
    <scope>NUCLEOTIDE SEQUENCE</scope>
    <source>
        <strain evidence="3">PacBioINE</strain>
    </source>
</reference>
<dbReference type="EMBL" id="LR746496">
    <property type="protein sequence ID" value="CAA7601552.1"/>
    <property type="molecule type" value="Genomic_DNA"/>
</dbReference>
<evidence type="ECO:0000256" key="1">
    <source>
        <dbReference type="ARBA" id="ARBA00010888"/>
    </source>
</evidence>
<dbReference type="HAMAP" id="MF_01507">
    <property type="entry name" value="UPF0297"/>
    <property type="match status" value="1"/>
</dbReference>
<gene>
    <name evidence="4" type="ORF">DEACI_1494</name>
    <name evidence="3" type="ORF">DEACI_2219</name>
</gene>
<evidence type="ECO:0000313" key="5">
    <source>
        <dbReference type="Proteomes" id="UP001071230"/>
    </source>
</evidence>
<protein>
    <recommendedName>
        <fullName evidence="2">UPF0297 protein DEACI_1494</fullName>
    </recommendedName>
</protein>
<organism evidence="3">
    <name type="scientific">Acididesulfobacillus acetoxydans</name>
    <dbReference type="NCBI Taxonomy" id="1561005"/>
    <lineage>
        <taxon>Bacteria</taxon>
        <taxon>Bacillati</taxon>
        <taxon>Bacillota</taxon>
        <taxon>Clostridia</taxon>
        <taxon>Eubacteriales</taxon>
        <taxon>Peptococcaceae</taxon>
        <taxon>Acididesulfobacillus</taxon>
    </lineage>
</organism>
<dbReference type="PANTHER" id="PTHR40067:SF1">
    <property type="entry name" value="UPF0297 PROTEIN YRZL"/>
    <property type="match status" value="1"/>
</dbReference>
<sequence>MDGLDHTMMFKAQGEDIQAREVLQQVYAALQEKGYDPINQLVGYLMSGDPVYITSHNQARALIRKLERYELLEELVRFYLEDGNPSTPGADKDKPV</sequence>
<dbReference type="NCBIfam" id="NF003997">
    <property type="entry name" value="PRK05473.1"/>
    <property type="match status" value="1"/>
</dbReference>
<name>A0A8S0WG36_9FIRM</name>
<reference evidence="4" key="1">
    <citation type="submission" date="2014-11" db="EMBL/GenBank/DDBJ databases">
        <authorList>
            <person name="Hornung B.V."/>
        </authorList>
    </citation>
    <scope>NUCLEOTIDE SEQUENCE</scope>
    <source>
        <strain evidence="4">INE</strain>
    </source>
</reference>
<dbReference type="PANTHER" id="PTHR40067">
    <property type="entry name" value="UPF0297 PROTEIN YRZL"/>
    <property type="match status" value="1"/>
</dbReference>